<dbReference type="Gene3D" id="1.20.1290.10">
    <property type="entry name" value="AhpD-like"/>
    <property type="match status" value="1"/>
</dbReference>
<evidence type="ECO:0000259" key="2">
    <source>
        <dbReference type="Pfam" id="PF02627"/>
    </source>
</evidence>
<feature type="region of interest" description="Disordered" evidence="1">
    <location>
        <begin position="128"/>
        <end position="157"/>
    </location>
</feature>
<organism evidence="3 4">
    <name type="scientific">Kineosporia mesophila</name>
    <dbReference type="NCBI Taxonomy" id="566012"/>
    <lineage>
        <taxon>Bacteria</taxon>
        <taxon>Bacillati</taxon>
        <taxon>Actinomycetota</taxon>
        <taxon>Actinomycetes</taxon>
        <taxon>Kineosporiales</taxon>
        <taxon>Kineosporiaceae</taxon>
        <taxon>Kineosporia</taxon>
    </lineage>
</organism>
<protein>
    <recommendedName>
        <fullName evidence="2">Carboxymuconolactone decarboxylase-like domain-containing protein</fullName>
    </recommendedName>
</protein>
<dbReference type="InterPro" id="IPR003779">
    <property type="entry name" value="CMD-like"/>
</dbReference>
<reference evidence="4" key="1">
    <citation type="journal article" date="2019" name="Int. J. Syst. Evol. Microbiol.">
        <title>The Global Catalogue of Microorganisms (GCM) 10K type strain sequencing project: providing services to taxonomists for standard genome sequencing and annotation.</title>
        <authorList>
            <consortium name="The Broad Institute Genomics Platform"/>
            <consortium name="The Broad Institute Genome Sequencing Center for Infectious Disease"/>
            <person name="Wu L."/>
            <person name="Ma J."/>
        </authorList>
    </citation>
    <scope>NUCLEOTIDE SEQUENCE [LARGE SCALE GENOMIC DNA]</scope>
    <source>
        <strain evidence="4">JCM 16902</strain>
    </source>
</reference>
<proteinExistence type="predicted"/>
<keyword evidence="4" id="KW-1185">Reference proteome</keyword>
<feature type="domain" description="Carboxymuconolactone decarboxylase-like" evidence="2">
    <location>
        <begin position="40"/>
        <end position="122"/>
    </location>
</feature>
<accession>A0ABP6ZK86</accession>
<dbReference type="InterPro" id="IPR052512">
    <property type="entry name" value="4CMD/NDH-1_regulator"/>
</dbReference>
<name>A0ABP6ZK86_9ACTN</name>
<gene>
    <name evidence="3" type="ORF">GCM10022223_30790</name>
</gene>
<dbReference type="Proteomes" id="UP001501074">
    <property type="component" value="Unassembled WGS sequence"/>
</dbReference>
<comment type="caution">
    <text evidence="3">The sequence shown here is derived from an EMBL/GenBank/DDBJ whole genome shotgun (WGS) entry which is preliminary data.</text>
</comment>
<dbReference type="PANTHER" id="PTHR33570:SF2">
    <property type="entry name" value="CARBOXYMUCONOLACTONE DECARBOXYLASE-LIKE DOMAIN-CONTAINING PROTEIN"/>
    <property type="match status" value="1"/>
</dbReference>
<evidence type="ECO:0000256" key="1">
    <source>
        <dbReference type="SAM" id="MobiDB-lite"/>
    </source>
</evidence>
<dbReference type="NCBIfam" id="TIGR02425">
    <property type="entry name" value="decarb_PcaC"/>
    <property type="match status" value="1"/>
</dbReference>
<dbReference type="InterPro" id="IPR029032">
    <property type="entry name" value="AhpD-like"/>
</dbReference>
<evidence type="ECO:0000313" key="3">
    <source>
        <dbReference type="EMBL" id="GAA3612536.1"/>
    </source>
</evidence>
<evidence type="ECO:0000313" key="4">
    <source>
        <dbReference type="Proteomes" id="UP001501074"/>
    </source>
</evidence>
<dbReference type="Pfam" id="PF02627">
    <property type="entry name" value="CMD"/>
    <property type="match status" value="1"/>
</dbReference>
<dbReference type="SUPFAM" id="SSF69118">
    <property type="entry name" value="AhpD-like"/>
    <property type="match status" value="1"/>
</dbReference>
<sequence length="157" mass="17346">MDRDQSVGERIDAGTAVRREVLGDAHVDRATAAVTDLTAEFQQFITDYAWGGIWTRPGLDRRSRSMITLTALIARGHHEELALHVRAARRNGLTVGEIKEVILQNAIYCGVPDANTAFRIAQQVLDADRDPQAQGQHHDGDDTVEHPPGDRPGEHRP</sequence>
<dbReference type="PANTHER" id="PTHR33570">
    <property type="entry name" value="4-CARBOXYMUCONOLACTONE DECARBOXYLASE FAMILY PROTEIN"/>
    <property type="match status" value="1"/>
</dbReference>
<dbReference type="InterPro" id="IPR012788">
    <property type="entry name" value="Decarb_PcaC"/>
</dbReference>
<dbReference type="EMBL" id="BAAAZO010000004">
    <property type="protein sequence ID" value="GAA3612536.1"/>
    <property type="molecule type" value="Genomic_DNA"/>
</dbReference>